<keyword evidence="2" id="KW-1185">Reference proteome</keyword>
<reference evidence="1 2" key="1">
    <citation type="submission" date="2023-08" db="EMBL/GenBank/DDBJ databases">
        <title>Black Yeasts Isolated from many extreme environments.</title>
        <authorList>
            <person name="Coleine C."/>
            <person name="Stajich J.E."/>
            <person name="Selbmann L."/>
        </authorList>
    </citation>
    <scope>NUCLEOTIDE SEQUENCE [LARGE SCALE GENOMIC DNA]</scope>
    <source>
        <strain evidence="1 2">CCFEE 536</strain>
    </source>
</reference>
<accession>A0ABR0LRE6</accession>
<organism evidence="1 2">
    <name type="scientific">Cryomyces antarcticus</name>
    <dbReference type="NCBI Taxonomy" id="329879"/>
    <lineage>
        <taxon>Eukaryota</taxon>
        <taxon>Fungi</taxon>
        <taxon>Dikarya</taxon>
        <taxon>Ascomycota</taxon>
        <taxon>Pezizomycotina</taxon>
        <taxon>Dothideomycetes</taxon>
        <taxon>Dothideomycetes incertae sedis</taxon>
        <taxon>Cryomyces</taxon>
    </lineage>
</organism>
<proteinExistence type="predicted"/>
<evidence type="ECO:0000313" key="1">
    <source>
        <dbReference type="EMBL" id="KAK5218875.1"/>
    </source>
</evidence>
<feature type="non-terminal residue" evidence="1">
    <location>
        <position position="81"/>
    </location>
</feature>
<evidence type="ECO:0000313" key="2">
    <source>
        <dbReference type="Proteomes" id="UP001357485"/>
    </source>
</evidence>
<dbReference type="EMBL" id="JAVRRA010014039">
    <property type="protein sequence ID" value="KAK5218875.1"/>
    <property type="molecule type" value="Genomic_DNA"/>
</dbReference>
<comment type="caution">
    <text evidence="1">The sequence shown here is derived from an EMBL/GenBank/DDBJ whole genome shotgun (WGS) entry which is preliminary data.</text>
</comment>
<gene>
    <name evidence="1" type="ORF">LTR16_012818</name>
</gene>
<dbReference type="Proteomes" id="UP001357485">
    <property type="component" value="Unassembled WGS sequence"/>
</dbReference>
<name>A0ABR0LRE6_9PEZI</name>
<protein>
    <submittedName>
        <fullName evidence="1">Uncharacterized protein</fullName>
    </submittedName>
</protein>
<sequence length="81" mass="8143">MSPVAKRAISGQNVTGAVTGLFYDSNGLNITVLGGHFTATSSNGSNINNLLFINNTASQQVTGVGNGLNADSAFLALATQG</sequence>